<dbReference type="AlphaFoldDB" id="A0A1G7WSA1"/>
<organism evidence="2 3">
    <name type="scientific">Streptomyces griseoaurantiacus</name>
    <dbReference type="NCBI Taxonomy" id="68213"/>
    <lineage>
        <taxon>Bacteria</taxon>
        <taxon>Bacillati</taxon>
        <taxon>Actinomycetota</taxon>
        <taxon>Actinomycetes</taxon>
        <taxon>Kitasatosporales</taxon>
        <taxon>Streptomycetaceae</taxon>
        <taxon>Streptomyces</taxon>
        <taxon>Streptomyces aurantiacus group</taxon>
    </lineage>
</organism>
<dbReference type="EMBL" id="FNAX01000028">
    <property type="protein sequence ID" value="SDG74776.1"/>
    <property type="molecule type" value="Genomic_DNA"/>
</dbReference>
<sequence>MTPPPRRLLTLPRLFVIDHFPDRSLPAEDSWYAAVRAPEGLTVIREAPTRAAPEGGEATAEGEHWIGLYGDDPHDLDLPGMLAAVVAPLGSAEVPVFVVSTFHSDLVLVPRERFADAAAVLRAAGHTLVGPEPGLSSPRD</sequence>
<gene>
    <name evidence="2" type="ORF">SAMN05216260_12835</name>
</gene>
<dbReference type="SUPFAM" id="SSF55021">
    <property type="entry name" value="ACT-like"/>
    <property type="match status" value="1"/>
</dbReference>
<dbReference type="Gene3D" id="3.30.2130.10">
    <property type="entry name" value="VC0802-like"/>
    <property type="match status" value="1"/>
</dbReference>
<accession>A0A1G7WSA1</accession>
<proteinExistence type="predicted"/>
<reference evidence="2 3" key="1">
    <citation type="submission" date="2016-10" db="EMBL/GenBank/DDBJ databases">
        <authorList>
            <person name="de Groot N.N."/>
        </authorList>
    </citation>
    <scope>NUCLEOTIDE SEQUENCE [LARGE SCALE GENOMIC DNA]</scope>
    <source>
        <strain evidence="2 3">CGMCC 4.1859</strain>
    </source>
</reference>
<feature type="domain" description="CASTOR ACT" evidence="1">
    <location>
        <begin position="63"/>
        <end position="122"/>
    </location>
</feature>
<evidence type="ECO:0000313" key="3">
    <source>
        <dbReference type="Proteomes" id="UP000198614"/>
    </source>
</evidence>
<evidence type="ECO:0000313" key="2">
    <source>
        <dbReference type="EMBL" id="SDG74776.1"/>
    </source>
</evidence>
<name>A0A1G7WSA1_9ACTN</name>
<evidence type="ECO:0000259" key="1">
    <source>
        <dbReference type="Pfam" id="PF13840"/>
    </source>
</evidence>
<dbReference type="InterPro" id="IPR045865">
    <property type="entry name" value="ACT-like_dom_sf"/>
</dbReference>
<dbReference type="OrthoDB" id="5615858at2"/>
<protein>
    <recommendedName>
        <fullName evidence="1">CASTOR ACT domain-containing protein</fullName>
    </recommendedName>
</protein>
<dbReference type="Pfam" id="PF13840">
    <property type="entry name" value="ACT_7"/>
    <property type="match status" value="1"/>
</dbReference>
<dbReference type="Proteomes" id="UP000198614">
    <property type="component" value="Unassembled WGS sequence"/>
</dbReference>
<dbReference type="InterPro" id="IPR027795">
    <property type="entry name" value="CASTOR_ACT_dom"/>
</dbReference>